<protein>
    <recommendedName>
        <fullName evidence="4">HNH nuclease domain-containing protein</fullName>
    </recommendedName>
</protein>
<name>A0ABQ0G3G1_9PEZI</name>
<dbReference type="Proteomes" id="UP001628179">
    <property type="component" value="Unassembled WGS sequence"/>
</dbReference>
<evidence type="ECO:0000256" key="1">
    <source>
        <dbReference type="SAM" id="MobiDB-lite"/>
    </source>
</evidence>
<proteinExistence type="predicted"/>
<sequence length="297" mass="33337">MDVPLDRASPSQPSSLHRHKPSLEGIIDLSSTVPLGPDQRAHARRKFYHIVQHFELEAMGTGDNRQITSNSRGNQYNRPLLVRLTYEQARSEESQDVFLCTFFCSVTLSLDVDHLARDRDVEFEDKAIEADLRSALFGFAEYLIDNFFLPLKASTKKTPQPSPAYHSAVLRAQGAALPQGLVRTPERLSALWANCLIRDRHRCMITRKFDLGEAVRRFETHGDVAEDDDKQLLKDDTNLTDSLEVAHILPHSLIKPGPDSQLSSSREAALAILNMFDMGVAHLIEGVEIDRPGTRSL</sequence>
<dbReference type="EMBL" id="BAAFSV010000001">
    <property type="protein sequence ID" value="GAB1312272.1"/>
    <property type="molecule type" value="Genomic_DNA"/>
</dbReference>
<dbReference type="RefSeq" id="XP_070914005.1">
    <property type="nucleotide sequence ID" value="XM_071057904.1"/>
</dbReference>
<accession>A0ABQ0G3G1</accession>
<organism evidence="2 3">
    <name type="scientific">Madurella fahalii</name>
    <dbReference type="NCBI Taxonomy" id="1157608"/>
    <lineage>
        <taxon>Eukaryota</taxon>
        <taxon>Fungi</taxon>
        <taxon>Dikarya</taxon>
        <taxon>Ascomycota</taxon>
        <taxon>Pezizomycotina</taxon>
        <taxon>Sordariomycetes</taxon>
        <taxon>Sordariomycetidae</taxon>
        <taxon>Sordariales</taxon>
        <taxon>Sordariales incertae sedis</taxon>
        <taxon>Madurella</taxon>
    </lineage>
</organism>
<gene>
    <name evidence="2" type="ORF">MFIFM68171_02482</name>
</gene>
<dbReference type="GeneID" id="98173227"/>
<comment type="caution">
    <text evidence="2">The sequence shown here is derived from an EMBL/GenBank/DDBJ whole genome shotgun (WGS) entry which is preliminary data.</text>
</comment>
<evidence type="ECO:0008006" key="4">
    <source>
        <dbReference type="Google" id="ProtNLM"/>
    </source>
</evidence>
<keyword evidence="3" id="KW-1185">Reference proteome</keyword>
<feature type="region of interest" description="Disordered" evidence="1">
    <location>
        <begin position="1"/>
        <end position="21"/>
    </location>
</feature>
<reference evidence="2 3" key="1">
    <citation type="submission" date="2024-09" db="EMBL/GenBank/DDBJ databases">
        <title>Itraconazole resistance in Madurella fahalii resulting from another homologue of gene encoding cytochrome P450 14-alpha sterol demethylase (CYP51).</title>
        <authorList>
            <person name="Yoshioka I."/>
            <person name="Fahal A.H."/>
            <person name="Kaneko S."/>
            <person name="Yaguchi T."/>
        </authorList>
    </citation>
    <scope>NUCLEOTIDE SEQUENCE [LARGE SCALE GENOMIC DNA]</scope>
    <source>
        <strain evidence="2 3">IFM 68171</strain>
    </source>
</reference>
<evidence type="ECO:0000313" key="2">
    <source>
        <dbReference type="EMBL" id="GAB1312272.1"/>
    </source>
</evidence>
<evidence type="ECO:0000313" key="3">
    <source>
        <dbReference type="Proteomes" id="UP001628179"/>
    </source>
</evidence>